<dbReference type="Proteomes" id="UP001365128">
    <property type="component" value="Unassembled WGS sequence"/>
</dbReference>
<reference evidence="1 2" key="1">
    <citation type="submission" date="2024-04" db="EMBL/GenBank/DDBJ databases">
        <title>Phyllosticta paracitricarpa is synonymous to the EU quarantine fungus P. citricarpa based on phylogenomic analyses.</title>
        <authorList>
            <consortium name="Lawrence Berkeley National Laboratory"/>
            <person name="Van Ingen-Buijs V.A."/>
            <person name="Van Westerhoven A.C."/>
            <person name="Haridas S."/>
            <person name="Skiadas P."/>
            <person name="Martin F."/>
            <person name="Groenewald J.Z."/>
            <person name="Crous P.W."/>
            <person name="Seidl M.F."/>
        </authorList>
    </citation>
    <scope>NUCLEOTIDE SEQUENCE [LARGE SCALE GENOMIC DNA]</scope>
    <source>
        <strain evidence="1 2">CBS 122670</strain>
    </source>
</reference>
<dbReference type="EMBL" id="JBBPDW010000010">
    <property type="protein sequence ID" value="KAK7548778.1"/>
    <property type="molecule type" value="Genomic_DNA"/>
</dbReference>
<organism evidence="1 2">
    <name type="scientific">Phyllosticta citricarpa</name>
    <dbReference type="NCBI Taxonomy" id="55181"/>
    <lineage>
        <taxon>Eukaryota</taxon>
        <taxon>Fungi</taxon>
        <taxon>Dikarya</taxon>
        <taxon>Ascomycota</taxon>
        <taxon>Pezizomycotina</taxon>
        <taxon>Dothideomycetes</taxon>
        <taxon>Dothideomycetes incertae sedis</taxon>
        <taxon>Botryosphaeriales</taxon>
        <taxon>Phyllostictaceae</taxon>
        <taxon>Phyllosticta</taxon>
    </lineage>
</organism>
<accession>A0ABR1MGL1</accession>
<protein>
    <submittedName>
        <fullName evidence="1">Uncharacterized protein</fullName>
    </submittedName>
</protein>
<evidence type="ECO:0000313" key="1">
    <source>
        <dbReference type="EMBL" id="KAK7548778.1"/>
    </source>
</evidence>
<proteinExistence type="predicted"/>
<name>A0ABR1MGL1_9PEZI</name>
<comment type="caution">
    <text evidence="1">The sequence shown here is derived from an EMBL/GenBank/DDBJ whole genome shotgun (WGS) entry which is preliminary data.</text>
</comment>
<gene>
    <name evidence="1" type="ORF">IWX46DRAFT_40534</name>
</gene>
<sequence>MSPCVRWGFYFGRAMAMTAELLGATIWRRCFRQPKAKTWLSPLLLPLSPWSGLRNHNSSVTVQTSKLYLERTSAPSSQELPSTPSTRLWQQKAQLPCLRHAQSDDGTMTRQSKSRCFGVLLCKINSRHVCVCVPTLSYLHCQAQVAITACTAFAFTSLLAWVACSNGPVDQHQGRHGWLS</sequence>
<keyword evidence="2" id="KW-1185">Reference proteome</keyword>
<evidence type="ECO:0000313" key="2">
    <source>
        <dbReference type="Proteomes" id="UP001365128"/>
    </source>
</evidence>